<dbReference type="PANTHER" id="PTHR11439:SF465">
    <property type="entry name" value="REVERSE TRANSCRIPTASE TY1_COPIA-TYPE DOMAIN-CONTAINING PROTEIN"/>
    <property type="match status" value="1"/>
</dbReference>
<accession>A0AAV3Q0W7</accession>
<organism evidence="1 2">
    <name type="scientific">Lithospermum erythrorhizon</name>
    <name type="common">Purple gromwell</name>
    <name type="synonym">Lithospermum officinale var. erythrorhizon</name>
    <dbReference type="NCBI Taxonomy" id="34254"/>
    <lineage>
        <taxon>Eukaryota</taxon>
        <taxon>Viridiplantae</taxon>
        <taxon>Streptophyta</taxon>
        <taxon>Embryophyta</taxon>
        <taxon>Tracheophyta</taxon>
        <taxon>Spermatophyta</taxon>
        <taxon>Magnoliopsida</taxon>
        <taxon>eudicotyledons</taxon>
        <taxon>Gunneridae</taxon>
        <taxon>Pentapetalae</taxon>
        <taxon>asterids</taxon>
        <taxon>lamiids</taxon>
        <taxon>Boraginales</taxon>
        <taxon>Boraginaceae</taxon>
        <taxon>Boraginoideae</taxon>
        <taxon>Lithospermeae</taxon>
        <taxon>Lithospermum</taxon>
    </lineage>
</organism>
<sequence>MQHPTESHWREALHVVKYLKGTSTYGLLYANKQDAFTLSTYSNRDWAKCPDTRKLSSEAKYRSAALTVCELKWLSYILNDMLVEVNLSIPLYCDKKSAIFMIENPVFHERTKHIELDCHIIRDHNKEGFIKLVFVPSKWQLGDIFTKVLPAPSSKLLLEKISFHPAPS</sequence>
<dbReference type="AlphaFoldDB" id="A0AAV3Q0W7"/>
<protein>
    <recommendedName>
        <fullName evidence="3">Copia protein</fullName>
    </recommendedName>
</protein>
<evidence type="ECO:0000313" key="2">
    <source>
        <dbReference type="Proteomes" id="UP001454036"/>
    </source>
</evidence>
<comment type="caution">
    <text evidence="1">The sequence shown here is derived from an EMBL/GenBank/DDBJ whole genome shotgun (WGS) entry which is preliminary data.</text>
</comment>
<dbReference type="CDD" id="cd09272">
    <property type="entry name" value="RNase_HI_RT_Ty1"/>
    <property type="match status" value="1"/>
</dbReference>
<dbReference type="Proteomes" id="UP001454036">
    <property type="component" value="Unassembled WGS sequence"/>
</dbReference>
<name>A0AAV3Q0W7_LITER</name>
<evidence type="ECO:0000313" key="1">
    <source>
        <dbReference type="EMBL" id="GAA0156913.1"/>
    </source>
</evidence>
<reference evidence="1 2" key="1">
    <citation type="submission" date="2024-01" db="EMBL/GenBank/DDBJ databases">
        <title>The complete chloroplast genome sequence of Lithospermum erythrorhizon: insights into the phylogenetic relationship among Boraginaceae species and the maternal lineages of purple gromwells.</title>
        <authorList>
            <person name="Okada T."/>
            <person name="Watanabe K."/>
        </authorList>
    </citation>
    <scope>NUCLEOTIDE SEQUENCE [LARGE SCALE GENOMIC DNA]</scope>
</reference>
<gene>
    <name evidence="1" type="ORF">LIER_14293</name>
</gene>
<proteinExistence type="predicted"/>
<dbReference type="PANTHER" id="PTHR11439">
    <property type="entry name" value="GAG-POL-RELATED RETROTRANSPOSON"/>
    <property type="match status" value="1"/>
</dbReference>
<keyword evidence="2" id="KW-1185">Reference proteome</keyword>
<evidence type="ECO:0008006" key="3">
    <source>
        <dbReference type="Google" id="ProtNLM"/>
    </source>
</evidence>
<dbReference type="EMBL" id="BAABME010002979">
    <property type="protein sequence ID" value="GAA0156913.1"/>
    <property type="molecule type" value="Genomic_DNA"/>
</dbReference>